<organism evidence="7 8">
    <name type="scientific">Oceanicoccus sagamiensis</name>
    <dbReference type="NCBI Taxonomy" id="716816"/>
    <lineage>
        <taxon>Bacteria</taxon>
        <taxon>Pseudomonadati</taxon>
        <taxon>Pseudomonadota</taxon>
        <taxon>Gammaproteobacteria</taxon>
        <taxon>Cellvibrionales</taxon>
        <taxon>Spongiibacteraceae</taxon>
        <taxon>Oceanicoccus</taxon>
    </lineage>
</organism>
<dbReference type="Gene3D" id="6.10.10.10">
    <property type="entry name" value="Flagellar export chaperone, C-terminal domain"/>
    <property type="match status" value="1"/>
</dbReference>
<evidence type="ECO:0000256" key="2">
    <source>
        <dbReference type="ARBA" id="ARBA00022525"/>
    </source>
</evidence>
<evidence type="ECO:0000259" key="6">
    <source>
        <dbReference type="Pfam" id="PF00700"/>
    </source>
</evidence>
<dbReference type="PRINTS" id="PR00207">
    <property type="entry name" value="FLAGELLIN"/>
</dbReference>
<dbReference type="SUPFAM" id="SSF64518">
    <property type="entry name" value="Phase 1 flagellin"/>
    <property type="match status" value="1"/>
</dbReference>
<dbReference type="Proteomes" id="UP000193450">
    <property type="component" value="Chromosome"/>
</dbReference>
<dbReference type="AlphaFoldDB" id="A0A1X9N5H5"/>
<keyword evidence="3 4" id="KW-0975">Bacterial flagellum</keyword>
<dbReference type="RefSeq" id="WP_085757081.1">
    <property type="nucleotide sequence ID" value="NZ_CP019343.1"/>
</dbReference>
<keyword evidence="2 4" id="KW-0964">Secreted</keyword>
<dbReference type="Gene3D" id="1.20.1330.10">
    <property type="entry name" value="f41 fragment of flagellin, N-terminal domain"/>
    <property type="match status" value="1"/>
</dbReference>
<evidence type="ECO:0000313" key="8">
    <source>
        <dbReference type="Proteomes" id="UP000193450"/>
    </source>
</evidence>
<dbReference type="InterPro" id="IPR046358">
    <property type="entry name" value="Flagellin_C"/>
</dbReference>
<dbReference type="OrthoDB" id="9796789at2"/>
<dbReference type="GO" id="GO:0005576">
    <property type="term" value="C:extracellular region"/>
    <property type="evidence" value="ECO:0007669"/>
    <property type="project" value="UniProtKB-SubCell"/>
</dbReference>
<comment type="similarity">
    <text evidence="1 4">Belongs to the bacterial flagellin family.</text>
</comment>
<dbReference type="Pfam" id="PF00700">
    <property type="entry name" value="Flagellin_C"/>
    <property type="match status" value="1"/>
</dbReference>
<protein>
    <recommendedName>
        <fullName evidence="4">Flagellin</fullName>
    </recommendedName>
</protein>
<dbReference type="Pfam" id="PF00669">
    <property type="entry name" value="Flagellin_N"/>
    <property type="match status" value="1"/>
</dbReference>
<dbReference type="PANTHER" id="PTHR42792:SF2">
    <property type="entry name" value="FLAGELLIN"/>
    <property type="match status" value="1"/>
</dbReference>
<name>A0A1X9N5H5_9GAMM</name>
<dbReference type="InterPro" id="IPR042187">
    <property type="entry name" value="Flagellin_C_sub2"/>
</dbReference>
<dbReference type="EMBL" id="CP019343">
    <property type="protein sequence ID" value="ARN72986.1"/>
    <property type="molecule type" value="Genomic_DNA"/>
</dbReference>
<dbReference type="STRING" id="716816.BST96_02005"/>
<dbReference type="GO" id="GO:0005198">
    <property type="term" value="F:structural molecule activity"/>
    <property type="evidence" value="ECO:0007669"/>
    <property type="project" value="UniProtKB-UniRule"/>
</dbReference>
<proteinExistence type="inferred from homology"/>
<dbReference type="InterPro" id="IPR001029">
    <property type="entry name" value="Flagellin_N"/>
</dbReference>
<dbReference type="InterPro" id="IPR001492">
    <property type="entry name" value="Flagellin"/>
</dbReference>
<feature type="domain" description="Flagellin N-terminal" evidence="5">
    <location>
        <begin position="5"/>
        <end position="140"/>
    </location>
</feature>
<gene>
    <name evidence="7" type="ORF">BST96_02005</name>
</gene>
<reference evidence="7 8" key="1">
    <citation type="submission" date="2016-11" db="EMBL/GenBank/DDBJ databases">
        <title>Trade-off between light-utilization and light-protection in marine flavobacteria.</title>
        <authorList>
            <person name="Kumagai Y."/>
        </authorList>
    </citation>
    <scope>NUCLEOTIDE SEQUENCE [LARGE SCALE GENOMIC DNA]</scope>
    <source>
        <strain evidence="7 8">NBRC 107125</strain>
    </source>
</reference>
<evidence type="ECO:0000256" key="3">
    <source>
        <dbReference type="ARBA" id="ARBA00023143"/>
    </source>
</evidence>
<dbReference type="PANTHER" id="PTHR42792">
    <property type="entry name" value="FLAGELLIN"/>
    <property type="match status" value="1"/>
</dbReference>
<dbReference type="GO" id="GO:0009288">
    <property type="term" value="C:bacterial-type flagellum"/>
    <property type="evidence" value="ECO:0007669"/>
    <property type="project" value="UniProtKB-SubCell"/>
</dbReference>
<evidence type="ECO:0000256" key="4">
    <source>
        <dbReference type="RuleBase" id="RU362073"/>
    </source>
</evidence>
<feature type="domain" description="Flagellin C-terminal" evidence="6">
    <location>
        <begin position="185"/>
        <end position="270"/>
    </location>
</feature>
<dbReference type="KEGG" id="osg:BST96_02005"/>
<evidence type="ECO:0000259" key="5">
    <source>
        <dbReference type="Pfam" id="PF00669"/>
    </source>
</evidence>
<comment type="function">
    <text evidence="4">Flagellin is the subunit protein which polymerizes to form the filaments of bacterial flagella.</text>
</comment>
<evidence type="ECO:0000256" key="1">
    <source>
        <dbReference type="ARBA" id="ARBA00005709"/>
    </source>
</evidence>
<evidence type="ECO:0000313" key="7">
    <source>
        <dbReference type="EMBL" id="ARN72986.1"/>
    </source>
</evidence>
<keyword evidence="8" id="KW-1185">Reference proteome</keyword>
<comment type="subcellular location">
    <subcellularLocation>
        <location evidence="4">Secreted</location>
    </subcellularLocation>
    <subcellularLocation>
        <location evidence="4">Bacterial flagellum</location>
    </subcellularLocation>
</comment>
<sequence length="271" mass="28530">MVQSINNSSLSLGILQGLNKAQGAQQTALERIGSGKQINSAADNAAGLAIIERFAAQIDGAGQAIRNTSDGISFSQVAEASLSSISDDLQRIRELSIQSANGSLSDSDRGNLQSEVGQLQDEISRRLEQSNFNGVDIFSTDAEISFQVGANANETIELSTADLSAQFDSIAAIDISSQTGAQDALSAIDSTLQTLSDQRVEFGAVANRFQSTVDNLQNNRINTEDARSRIADADIAREISNSIKAGIQQQSGIAAQAQANSNAELVLRLLG</sequence>
<accession>A0A1X9N5H5</accession>